<comment type="caution">
    <text evidence="2">The sequence shown here is derived from an EMBL/GenBank/DDBJ whole genome shotgun (WGS) entry which is preliminary data.</text>
</comment>
<feature type="region of interest" description="Disordered" evidence="1">
    <location>
        <begin position="22"/>
        <end position="50"/>
    </location>
</feature>
<sequence length="82" mass="8453">MSAGEALDEAAKDAADIAAFFKSGKSERGESGSGRAPVAPLDASGASDVPGEMRTAWNYLPRFSPMTCQGAAFNDTSSDNVH</sequence>
<gene>
    <name evidence="2" type="ORF">GSTENG00035280001</name>
</gene>
<accession>Q4RFK3</accession>
<name>Q4RFK3_TETNG</name>
<organism evidence="2">
    <name type="scientific">Tetraodon nigroviridis</name>
    <name type="common">Spotted green pufferfish</name>
    <name type="synonym">Chelonodon nigroviridis</name>
    <dbReference type="NCBI Taxonomy" id="99883"/>
    <lineage>
        <taxon>Eukaryota</taxon>
        <taxon>Metazoa</taxon>
        <taxon>Chordata</taxon>
        <taxon>Craniata</taxon>
        <taxon>Vertebrata</taxon>
        <taxon>Euteleostomi</taxon>
        <taxon>Actinopterygii</taxon>
        <taxon>Neopterygii</taxon>
        <taxon>Teleostei</taxon>
        <taxon>Neoteleostei</taxon>
        <taxon>Acanthomorphata</taxon>
        <taxon>Eupercaria</taxon>
        <taxon>Tetraodontiformes</taxon>
        <taxon>Tetradontoidea</taxon>
        <taxon>Tetraodontidae</taxon>
        <taxon>Tetraodon</taxon>
    </lineage>
</organism>
<reference evidence="2" key="2">
    <citation type="submission" date="2004-02" db="EMBL/GenBank/DDBJ databases">
        <authorList>
            <consortium name="Genoscope"/>
            <consortium name="Whitehead Institute Centre for Genome Research"/>
        </authorList>
    </citation>
    <scope>NUCLEOTIDE SEQUENCE</scope>
</reference>
<protein>
    <submittedName>
        <fullName evidence="2">(spotted green pufferfish) hypothetical protein</fullName>
    </submittedName>
</protein>
<dbReference type="EMBL" id="CAAE01015118">
    <property type="protein sequence ID" value="CAG12829.1"/>
    <property type="molecule type" value="Genomic_DNA"/>
</dbReference>
<proteinExistence type="predicted"/>
<dbReference type="AlphaFoldDB" id="Q4RFK3"/>
<evidence type="ECO:0000256" key="1">
    <source>
        <dbReference type="SAM" id="MobiDB-lite"/>
    </source>
</evidence>
<dbReference type="KEGG" id="tng:GSTEN00035280G001"/>
<evidence type="ECO:0000313" key="2">
    <source>
        <dbReference type="EMBL" id="CAG12829.1"/>
    </source>
</evidence>
<reference evidence="2" key="1">
    <citation type="journal article" date="2004" name="Nature">
        <title>Genome duplication in the teleost fish Tetraodon nigroviridis reveals the early vertebrate proto-karyotype.</title>
        <authorList>
            <person name="Jaillon O."/>
            <person name="Aury J.-M."/>
            <person name="Brunet F."/>
            <person name="Petit J.-L."/>
            <person name="Stange-Thomann N."/>
            <person name="Mauceli E."/>
            <person name="Bouneau L."/>
            <person name="Fischer C."/>
            <person name="Ozouf-Costaz C."/>
            <person name="Bernot A."/>
            <person name="Nicaud S."/>
            <person name="Jaffe D."/>
            <person name="Fisher S."/>
            <person name="Lutfalla G."/>
            <person name="Dossat C."/>
            <person name="Segurens B."/>
            <person name="Dasilva C."/>
            <person name="Salanoubat M."/>
            <person name="Levy M."/>
            <person name="Boudet N."/>
            <person name="Castellano S."/>
            <person name="Anthouard V."/>
            <person name="Jubin C."/>
            <person name="Castelli V."/>
            <person name="Katinka M."/>
            <person name="Vacherie B."/>
            <person name="Biemont C."/>
            <person name="Skalli Z."/>
            <person name="Cattolico L."/>
            <person name="Poulain J."/>
            <person name="De Berardinis V."/>
            <person name="Cruaud C."/>
            <person name="Duprat S."/>
            <person name="Brottier P."/>
            <person name="Coutanceau J.-P."/>
            <person name="Gouzy J."/>
            <person name="Parra G."/>
            <person name="Lardier G."/>
            <person name="Chapple C."/>
            <person name="McKernan K.J."/>
            <person name="McEwan P."/>
            <person name="Bosak S."/>
            <person name="Kellis M."/>
            <person name="Volff J.-N."/>
            <person name="Guigo R."/>
            <person name="Zody M.C."/>
            <person name="Mesirov J."/>
            <person name="Lindblad-Toh K."/>
            <person name="Birren B."/>
            <person name="Nusbaum C."/>
            <person name="Kahn D."/>
            <person name="Robinson-Rechavi M."/>
            <person name="Laudet V."/>
            <person name="Schachter V."/>
            <person name="Quetier F."/>
            <person name="Saurin W."/>
            <person name="Scarpelli C."/>
            <person name="Wincker P."/>
            <person name="Lander E.S."/>
            <person name="Weissenbach J."/>
            <person name="Roest Crollius H."/>
        </authorList>
    </citation>
    <scope>NUCLEOTIDE SEQUENCE [LARGE SCALE GENOMIC DNA]</scope>
</reference>